<dbReference type="GO" id="GO:0008840">
    <property type="term" value="F:4-hydroxy-tetrahydrodipicolinate synthase activity"/>
    <property type="evidence" value="ECO:0007669"/>
    <property type="project" value="TreeGrafter"/>
</dbReference>
<evidence type="ECO:0000313" key="5">
    <source>
        <dbReference type="EMBL" id="ORY79325.1"/>
    </source>
</evidence>
<accession>A0A1Y2F8U2</accession>
<dbReference type="SMART" id="SM01130">
    <property type="entry name" value="DHDPS"/>
    <property type="match status" value="1"/>
</dbReference>
<reference evidence="5 6" key="1">
    <citation type="submission" date="2016-07" db="EMBL/GenBank/DDBJ databases">
        <title>Pervasive Adenine N6-methylation of Active Genes in Fungi.</title>
        <authorList>
            <consortium name="DOE Joint Genome Institute"/>
            <person name="Mondo S.J."/>
            <person name="Dannebaum R.O."/>
            <person name="Kuo R.C."/>
            <person name="Labutti K."/>
            <person name="Haridas S."/>
            <person name="Kuo A."/>
            <person name="Salamov A."/>
            <person name="Ahrendt S.R."/>
            <person name="Lipzen A."/>
            <person name="Sullivan W."/>
            <person name="Andreopoulos W.B."/>
            <person name="Clum A."/>
            <person name="Lindquist E."/>
            <person name="Daum C."/>
            <person name="Ramamoorthy G.K."/>
            <person name="Gryganskyi A."/>
            <person name="Culley D."/>
            <person name="Magnuson J.K."/>
            <person name="James T.Y."/>
            <person name="O'Malley M.A."/>
            <person name="Stajich J.E."/>
            <person name="Spatafora J.W."/>
            <person name="Visel A."/>
            <person name="Grigoriev I.V."/>
        </authorList>
    </citation>
    <scope>NUCLEOTIDE SEQUENCE [LARGE SCALE GENOMIC DNA]</scope>
    <source>
        <strain evidence="5 6">62-1032</strain>
    </source>
</reference>
<dbReference type="PRINTS" id="PR00146">
    <property type="entry name" value="DHPICSNTHASE"/>
</dbReference>
<dbReference type="CDD" id="cd00408">
    <property type="entry name" value="DHDPS-like"/>
    <property type="match status" value="1"/>
</dbReference>
<dbReference type="EMBL" id="MCGR01000027">
    <property type="protein sequence ID" value="ORY79325.1"/>
    <property type="molecule type" value="Genomic_DNA"/>
</dbReference>
<dbReference type="SUPFAM" id="SSF51569">
    <property type="entry name" value="Aldolase"/>
    <property type="match status" value="1"/>
</dbReference>
<evidence type="ECO:0000313" key="6">
    <source>
        <dbReference type="Proteomes" id="UP000193467"/>
    </source>
</evidence>
<dbReference type="PANTHER" id="PTHR12128">
    <property type="entry name" value="DIHYDRODIPICOLINATE SYNTHASE"/>
    <property type="match status" value="1"/>
</dbReference>
<feature type="binding site" evidence="4">
    <location>
        <position position="228"/>
    </location>
    <ligand>
        <name>pyruvate</name>
        <dbReference type="ChEBI" id="CHEBI:15361"/>
    </ligand>
</feature>
<evidence type="ECO:0000256" key="3">
    <source>
        <dbReference type="PIRSR" id="PIRSR001365-1"/>
    </source>
</evidence>
<protein>
    <submittedName>
        <fullName evidence="5">Dihydrodipicolinate synthetase</fullName>
    </submittedName>
</protein>
<keyword evidence="1 2" id="KW-0456">Lyase</keyword>
<keyword evidence="6" id="KW-1185">Reference proteome</keyword>
<comment type="caution">
    <text evidence="5">The sequence shown here is derived from an EMBL/GenBank/DDBJ whole genome shotgun (WGS) entry which is preliminary data.</text>
</comment>
<sequence length="328" mass="34768">MPTAVSRPFNNGVYCPLVTPFLAGSEDLDLPAWNTQVLRLAQAGMGLVLLGTNGEASHLSDEERATLISSARKTLDSNGFQQTPLLVGTGTGSAHQTIKLTKQAKEAGADYAIVIAPGYFAFAMGKNKAALKDFFVEVIENSPIPIMIYNFPGAASGIDLDSDFLIELSELPNCFGAKLTCAGIGKGTRLAAHTQSEAYLARHGPFQVLPGFSDYLLPALVSKHTGSITGTGNVIPKTIVKLYNTAVAALESGDPALFKEAQTIQDIVSEADWIIVKAGIGGTKYALDVYIQQGLGGNPRKPLPPADDAIKSMIDKDLKRAIAYENSL</sequence>
<dbReference type="PIRSF" id="PIRSF001365">
    <property type="entry name" value="DHDPS"/>
    <property type="match status" value="1"/>
</dbReference>
<dbReference type="AlphaFoldDB" id="A0A1Y2F8U2"/>
<dbReference type="InterPro" id="IPR002220">
    <property type="entry name" value="DapA-like"/>
</dbReference>
<gene>
    <name evidence="5" type="ORF">BCR35DRAFT_279469</name>
</gene>
<organism evidence="5 6">
    <name type="scientific">Leucosporidium creatinivorum</name>
    <dbReference type="NCBI Taxonomy" id="106004"/>
    <lineage>
        <taxon>Eukaryota</taxon>
        <taxon>Fungi</taxon>
        <taxon>Dikarya</taxon>
        <taxon>Basidiomycota</taxon>
        <taxon>Pucciniomycotina</taxon>
        <taxon>Microbotryomycetes</taxon>
        <taxon>Leucosporidiales</taxon>
        <taxon>Leucosporidium</taxon>
    </lineage>
</organism>
<dbReference type="InParanoid" id="A0A1Y2F8U2"/>
<feature type="active site" description="Schiff-base intermediate with substrate" evidence="3">
    <location>
        <position position="178"/>
    </location>
</feature>
<evidence type="ECO:0000256" key="4">
    <source>
        <dbReference type="PIRSR" id="PIRSR001365-2"/>
    </source>
</evidence>
<evidence type="ECO:0000256" key="2">
    <source>
        <dbReference type="PIRNR" id="PIRNR001365"/>
    </source>
</evidence>
<dbReference type="Gene3D" id="3.20.20.70">
    <property type="entry name" value="Aldolase class I"/>
    <property type="match status" value="1"/>
</dbReference>
<evidence type="ECO:0000256" key="1">
    <source>
        <dbReference type="ARBA" id="ARBA00023239"/>
    </source>
</evidence>
<dbReference type="InterPro" id="IPR013785">
    <property type="entry name" value="Aldolase_TIM"/>
</dbReference>
<feature type="active site" description="Proton donor/acceptor" evidence="3">
    <location>
        <position position="149"/>
    </location>
</feature>
<dbReference type="Proteomes" id="UP000193467">
    <property type="component" value="Unassembled WGS sequence"/>
</dbReference>
<name>A0A1Y2F8U2_9BASI</name>
<dbReference type="Pfam" id="PF00701">
    <property type="entry name" value="DHDPS"/>
    <property type="match status" value="1"/>
</dbReference>
<dbReference type="STRING" id="106004.A0A1Y2F8U2"/>
<comment type="similarity">
    <text evidence="2">Belongs to the DapA family.</text>
</comment>
<proteinExistence type="inferred from homology"/>
<dbReference type="OrthoDB" id="191315at2759"/>
<dbReference type="PANTHER" id="PTHR12128:SF66">
    <property type="entry name" value="4-HYDROXY-2-OXOGLUTARATE ALDOLASE, MITOCHONDRIAL"/>
    <property type="match status" value="1"/>
</dbReference>